<name>A0ACB1KHD5_RANTA</name>
<organism evidence="1 2">
    <name type="scientific">Rangifer tarandus platyrhynchus</name>
    <name type="common">Svalbard reindeer</name>
    <dbReference type="NCBI Taxonomy" id="3082113"/>
    <lineage>
        <taxon>Eukaryota</taxon>
        <taxon>Metazoa</taxon>
        <taxon>Chordata</taxon>
        <taxon>Craniata</taxon>
        <taxon>Vertebrata</taxon>
        <taxon>Euteleostomi</taxon>
        <taxon>Mammalia</taxon>
        <taxon>Eutheria</taxon>
        <taxon>Laurasiatheria</taxon>
        <taxon>Artiodactyla</taxon>
        <taxon>Ruminantia</taxon>
        <taxon>Pecora</taxon>
        <taxon>Cervidae</taxon>
        <taxon>Odocoileinae</taxon>
        <taxon>Rangifer</taxon>
    </lineage>
</organism>
<feature type="non-terminal residue" evidence="1">
    <location>
        <position position="1"/>
    </location>
</feature>
<dbReference type="EMBL" id="CATOBB020001003">
    <property type="protein sequence ID" value="CAM9215712.1"/>
    <property type="molecule type" value="Genomic_DNA"/>
</dbReference>
<reference evidence="1" key="1">
    <citation type="submission" date="2025-03" db="EMBL/GenBank/DDBJ databases">
        <authorList>
            <consortium name="ELIXIR-Norway"/>
            <consortium name="Elixir Norway"/>
        </authorList>
    </citation>
    <scope>NUCLEOTIDE SEQUENCE</scope>
</reference>
<gene>
    <name evidence="1" type="ORF">MRATA1EN22A_LOCUS29988</name>
</gene>
<sequence>VARGYRRQGGGPVRHCSISLPSPRWEVGAAINGKGNLPRVWRRALRGPGRSPRGGGPPMIKATLLPVYL</sequence>
<proteinExistence type="predicted"/>
<accession>A0ACB1KHD5</accession>
<dbReference type="Proteomes" id="UP001162501">
    <property type="component" value="Unassembled WGS sequence"/>
</dbReference>
<evidence type="ECO:0000313" key="1">
    <source>
        <dbReference type="EMBL" id="CAM9215712.1"/>
    </source>
</evidence>
<comment type="caution">
    <text evidence="1">The sequence shown here is derived from an EMBL/GenBank/DDBJ whole genome shotgun (WGS) entry which is preliminary data.</text>
</comment>
<evidence type="ECO:0000313" key="2">
    <source>
        <dbReference type="Proteomes" id="UP001162501"/>
    </source>
</evidence>
<protein>
    <submittedName>
        <fullName evidence="1">Uncharacterized protein</fullName>
    </submittedName>
</protein>
<feature type="non-terminal residue" evidence="1">
    <location>
        <position position="69"/>
    </location>
</feature>